<dbReference type="InParanoid" id="A0A194XH05"/>
<dbReference type="STRING" id="149040.A0A194XH05"/>
<evidence type="ECO:0000313" key="3">
    <source>
        <dbReference type="EMBL" id="KUJ19421.1"/>
    </source>
</evidence>
<name>A0A194XH05_MOLSC</name>
<protein>
    <submittedName>
        <fullName evidence="3">GDPD-domain-containing protein</fullName>
    </submittedName>
</protein>
<dbReference type="KEGG" id="psco:LY89DRAFT_773861"/>
<evidence type="ECO:0000256" key="1">
    <source>
        <dbReference type="ARBA" id="ARBA00022801"/>
    </source>
</evidence>
<dbReference type="OrthoDB" id="197419at2759"/>
<dbReference type="GO" id="GO:0046475">
    <property type="term" value="P:glycerophospholipid catabolic process"/>
    <property type="evidence" value="ECO:0007669"/>
    <property type="project" value="TreeGrafter"/>
</dbReference>
<keyword evidence="4" id="KW-1185">Reference proteome</keyword>
<dbReference type="PROSITE" id="PS51704">
    <property type="entry name" value="GP_PDE"/>
    <property type="match status" value="1"/>
</dbReference>
<dbReference type="Pfam" id="PF25329">
    <property type="entry name" value="C2_GDE1"/>
    <property type="match status" value="1"/>
</dbReference>
<sequence length="468" mass="52113">MLYPESMFSLGFSVLDTEEPSYIVRLPLLEDTTNIPWIFSTQDPSNAKLAFELFRTNPDANNGREVIGCGMALLASLKQAFGMKRESLHRHFTIPIVSNTTSEYLGAVTFSFIVSHPLALPDTPPISISDLWSENCPTKVVGHRGQGQNMLAAKNLQVGENTIQSFLSAVQLGTSYVELDHMPVIYHDFLVCETGVDSPMHTLTYEQFMRISVEQSDQSLNAPPAIVETECFKTPMRRKTRTRSLNACDNALTEAFMARVKHTFDFSTRGYQANTRGAFIHEAFITLEELLTTLPDTIAMDIEIKYPMLSEAEDDWKMDPYFIEANFFVDSILLCLAKHISTRSIFLCCFSPEICILLSLKQARWPIVFGNDSGNWQPSDIRAKNLQEGIHFAKAWNIDGLALASQPLIFAPKLVGFVKQRGLVCASYGAMNDEPEGVKIQAEAGVDILIVNKISMAAKIIATLEDSG</sequence>
<dbReference type="InterPro" id="IPR017946">
    <property type="entry name" value="PLC-like_Pdiesterase_TIM-brl"/>
</dbReference>
<dbReference type="Gene3D" id="3.20.20.190">
    <property type="entry name" value="Phosphatidylinositol (PI) phosphodiesterase"/>
    <property type="match status" value="1"/>
</dbReference>
<dbReference type="Pfam" id="PF03009">
    <property type="entry name" value="GDPD"/>
    <property type="match status" value="1"/>
</dbReference>
<dbReference type="RefSeq" id="XP_018073776.1">
    <property type="nucleotide sequence ID" value="XM_018221948.1"/>
</dbReference>
<dbReference type="InterPro" id="IPR057506">
    <property type="entry name" value="C2_GPCPD1"/>
</dbReference>
<evidence type="ECO:0000259" key="2">
    <source>
        <dbReference type="PROSITE" id="PS51704"/>
    </source>
</evidence>
<dbReference type="SUPFAM" id="SSF51695">
    <property type="entry name" value="PLC-like phosphodiesterases"/>
    <property type="match status" value="1"/>
</dbReference>
<gene>
    <name evidence="3" type="ORF">LY89DRAFT_773861</name>
</gene>
<dbReference type="GeneID" id="28831674"/>
<proteinExistence type="predicted"/>
<dbReference type="GO" id="GO:0047389">
    <property type="term" value="F:glycerophosphocholine phosphodiesterase activity"/>
    <property type="evidence" value="ECO:0007669"/>
    <property type="project" value="TreeGrafter"/>
</dbReference>
<keyword evidence="1" id="KW-0378">Hydrolase</keyword>
<feature type="domain" description="GP-PDE" evidence="2">
    <location>
        <begin position="138"/>
        <end position="461"/>
    </location>
</feature>
<dbReference type="InterPro" id="IPR051578">
    <property type="entry name" value="GDPD"/>
</dbReference>
<dbReference type="EMBL" id="KQ947411">
    <property type="protein sequence ID" value="KUJ19421.1"/>
    <property type="molecule type" value="Genomic_DNA"/>
</dbReference>
<dbReference type="InterPro" id="IPR030395">
    <property type="entry name" value="GP_PDE_dom"/>
</dbReference>
<reference evidence="3 4" key="1">
    <citation type="submission" date="2015-10" db="EMBL/GenBank/DDBJ databases">
        <title>Full genome of DAOMC 229536 Phialocephala scopiformis, a fungal endophyte of spruce producing the potent anti-insectan compound rugulosin.</title>
        <authorList>
            <consortium name="DOE Joint Genome Institute"/>
            <person name="Walker A.K."/>
            <person name="Frasz S.L."/>
            <person name="Seifert K.A."/>
            <person name="Miller J.D."/>
            <person name="Mondo S.J."/>
            <person name="Labutti K."/>
            <person name="Lipzen A."/>
            <person name="Dockter R."/>
            <person name="Kennedy M."/>
            <person name="Grigoriev I.V."/>
            <person name="Spatafora J.W."/>
        </authorList>
    </citation>
    <scope>NUCLEOTIDE SEQUENCE [LARGE SCALE GENOMIC DNA]</scope>
    <source>
        <strain evidence="3 4">CBS 120377</strain>
    </source>
</reference>
<accession>A0A194XH05</accession>
<dbReference type="AlphaFoldDB" id="A0A194XH05"/>
<dbReference type="Proteomes" id="UP000070700">
    <property type="component" value="Unassembled WGS sequence"/>
</dbReference>
<evidence type="ECO:0000313" key="4">
    <source>
        <dbReference type="Proteomes" id="UP000070700"/>
    </source>
</evidence>
<organism evidence="3 4">
    <name type="scientific">Mollisia scopiformis</name>
    <name type="common">Conifer needle endophyte fungus</name>
    <name type="synonym">Phialocephala scopiformis</name>
    <dbReference type="NCBI Taxonomy" id="149040"/>
    <lineage>
        <taxon>Eukaryota</taxon>
        <taxon>Fungi</taxon>
        <taxon>Dikarya</taxon>
        <taxon>Ascomycota</taxon>
        <taxon>Pezizomycotina</taxon>
        <taxon>Leotiomycetes</taxon>
        <taxon>Helotiales</taxon>
        <taxon>Mollisiaceae</taxon>
        <taxon>Mollisia</taxon>
    </lineage>
</organism>
<dbReference type="PANTHER" id="PTHR22958">
    <property type="entry name" value="GLYCEROPHOSPHORYL DIESTER PHOSPHODIESTERASE"/>
    <property type="match status" value="1"/>
</dbReference>
<dbReference type="PANTHER" id="PTHR22958:SF1">
    <property type="entry name" value="GLYCEROPHOSPHOCHOLINE PHOSPHODIESTERASE GPCPD1"/>
    <property type="match status" value="1"/>
</dbReference>